<evidence type="ECO:0000313" key="3">
    <source>
        <dbReference type="Proteomes" id="UP001595921"/>
    </source>
</evidence>
<dbReference type="InterPro" id="IPR041664">
    <property type="entry name" value="AAA_16"/>
</dbReference>
<protein>
    <submittedName>
        <fullName evidence="2">Cdc6/Cdc18 family protein</fullName>
    </submittedName>
</protein>
<gene>
    <name evidence="2" type="ORF">ACFO0N_01345</name>
</gene>
<evidence type="ECO:0000259" key="1">
    <source>
        <dbReference type="Pfam" id="PF13191"/>
    </source>
</evidence>
<dbReference type="AlphaFoldDB" id="A0ABD5P7C9"/>
<evidence type="ECO:0000313" key="2">
    <source>
        <dbReference type="EMBL" id="MFC4356588.1"/>
    </source>
</evidence>
<dbReference type="Gene3D" id="1.10.8.60">
    <property type="match status" value="1"/>
</dbReference>
<dbReference type="Pfam" id="PF13191">
    <property type="entry name" value="AAA_16"/>
    <property type="match status" value="1"/>
</dbReference>
<proteinExistence type="predicted"/>
<reference evidence="2 3" key="1">
    <citation type="journal article" date="2019" name="Int. J. Syst. Evol. Microbiol.">
        <title>The Global Catalogue of Microorganisms (GCM) 10K type strain sequencing project: providing services to taxonomists for standard genome sequencing and annotation.</title>
        <authorList>
            <consortium name="The Broad Institute Genomics Platform"/>
            <consortium name="The Broad Institute Genome Sequencing Center for Infectious Disease"/>
            <person name="Wu L."/>
            <person name="Ma J."/>
        </authorList>
    </citation>
    <scope>NUCLEOTIDE SEQUENCE [LARGE SCALE GENOMIC DNA]</scope>
    <source>
        <strain evidence="2 3">CGMCC 1.12553</strain>
    </source>
</reference>
<comment type="caution">
    <text evidence="2">The sequence shown here is derived from an EMBL/GenBank/DDBJ whole genome shotgun (WGS) entry which is preliminary data.</text>
</comment>
<dbReference type="RefSeq" id="WP_267625023.1">
    <property type="nucleotide sequence ID" value="NZ_JAODIW010000010.1"/>
</dbReference>
<sequence length="389" mass="42008">MDIDERISRRLRTDTEPQLVVDYEALSPVSHPAEPTGRGPALERVLDHLDPAFDDRLPSNAYVYGPKGSGKSAILSALFSRLVGLGARSRRTIPTTTRSAPPPSGVEFAYVDARRAKSDFALSHALLDALVDERVPEQGLGVEHLRERLRERLGDDRRVVVAVDHLGEPETRSVADVAAMFEPLSASCSWVGVGRAEPSAVDAAPTATVELPPYRPHGLTDVLTARTSRGLARHGISHERIRRVAEWADGDAHDALAAVFGAADRAATAGREAVDDTDVETGIDAVPRPCVSLGRVFALPANRRQVLATLVELSDEQRRSVRDAAGAIAAAEGVDLSEATVTRILYELAEVGVAERVTQERTGQGRPPSRLEPRFPTAVFRRLFALGVE</sequence>
<dbReference type="InterPro" id="IPR027417">
    <property type="entry name" value="P-loop_NTPase"/>
</dbReference>
<keyword evidence="3" id="KW-1185">Reference proteome</keyword>
<dbReference type="SUPFAM" id="SSF52540">
    <property type="entry name" value="P-loop containing nucleoside triphosphate hydrolases"/>
    <property type="match status" value="1"/>
</dbReference>
<organism evidence="2 3">
    <name type="scientific">Halobium salinum</name>
    <dbReference type="NCBI Taxonomy" id="1364940"/>
    <lineage>
        <taxon>Archaea</taxon>
        <taxon>Methanobacteriati</taxon>
        <taxon>Methanobacteriota</taxon>
        <taxon>Stenosarchaea group</taxon>
        <taxon>Halobacteria</taxon>
        <taxon>Halobacteriales</taxon>
        <taxon>Haloferacaceae</taxon>
        <taxon>Halobium</taxon>
    </lineage>
</organism>
<accession>A0ABD5P7C9</accession>
<dbReference type="Gene3D" id="3.40.50.300">
    <property type="entry name" value="P-loop containing nucleotide triphosphate hydrolases"/>
    <property type="match status" value="1"/>
</dbReference>
<name>A0ABD5P7C9_9EURY</name>
<feature type="domain" description="Orc1-like AAA ATPase" evidence="1">
    <location>
        <begin position="35"/>
        <end position="180"/>
    </location>
</feature>
<dbReference type="Proteomes" id="UP001595921">
    <property type="component" value="Unassembled WGS sequence"/>
</dbReference>
<dbReference type="EMBL" id="JBHSDS010000002">
    <property type="protein sequence ID" value="MFC4356588.1"/>
    <property type="molecule type" value="Genomic_DNA"/>
</dbReference>